<organism evidence="4 5">
    <name type="scientific">Prosthecobacter fusiformis</name>
    <dbReference type="NCBI Taxonomy" id="48464"/>
    <lineage>
        <taxon>Bacteria</taxon>
        <taxon>Pseudomonadati</taxon>
        <taxon>Verrucomicrobiota</taxon>
        <taxon>Verrucomicrobiia</taxon>
        <taxon>Verrucomicrobiales</taxon>
        <taxon>Verrucomicrobiaceae</taxon>
        <taxon>Prosthecobacter</taxon>
    </lineage>
</organism>
<evidence type="ECO:0000256" key="3">
    <source>
        <dbReference type="SAM" id="SignalP"/>
    </source>
</evidence>
<keyword evidence="1" id="KW-0175">Coiled coil</keyword>
<keyword evidence="3" id="KW-0732">Signal</keyword>
<evidence type="ECO:0000313" key="4">
    <source>
        <dbReference type="EMBL" id="TDU73291.1"/>
    </source>
</evidence>
<name>A0A4R7S4L3_9BACT</name>
<evidence type="ECO:0000256" key="2">
    <source>
        <dbReference type="SAM" id="MobiDB-lite"/>
    </source>
</evidence>
<proteinExistence type="predicted"/>
<feature type="region of interest" description="Disordered" evidence="2">
    <location>
        <begin position="258"/>
        <end position="360"/>
    </location>
</feature>
<dbReference type="Proteomes" id="UP000295662">
    <property type="component" value="Unassembled WGS sequence"/>
</dbReference>
<feature type="coiled-coil region" evidence="1">
    <location>
        <begin position="28"/>
        <end position="90"/>
    </location>
</feature>
<dbReference type="OrthoDB" id="192493at2"/>
<dbReference type="PROSITE" id="PS51257">
    <property type="entry name" value="PROKAR_LIPOPROTEIN"/>
    <property type="match status" value="1"/>
</dbReference>
<gene>
    <name evidence="4" type="ORF">EI77_01761</name>
</gene>
<protein>
    <submittedName>
        <fullName evidence="4">Uncharacterized protein</fullName>
    </submittedName>
</protein>
<dbReference type="AlphaFoldDB" id="A0A4R7S4L3"/>
<comment type="caution">
    <text evidence="4">The sequence shown here is derived from an EMBL/GenBank/DDBJ whole genome shotgun (WGS) entry which is preliminary data.</text>
</comment>
<sequence length="360" mass="37553">MVWKILSALSAACLAGAACFAWLNQQDLEKERNRLSFANTNLALAQTRKVEGDEALKVKQELLASSQKERDTSREEVLKLTAEAQEKEAAMAVIKGNLDQVTAQVTSVEKQIADAGDIEKLVAQIEKLKKEQQDAEGAVANQNQRVASAKEQYDYVVSQINTLRDTEAQGRRGIVSPDFTARVSQYFPEWDFAILSKGNSQGVFANADLEVKRGRQVIAKLKVRNVEQHGAIADLIPGTLVEGNAIRAGDMVVAAAKQSSEEAKPTGGAPVPTEGATPAMDTTVPGSPAPATSDPFGAPAAPAAPAMSDPFGAPAAPAAPANSDPFGAPAAPAAPANSDPFGAAPPPAAGASMTSDPFAN</sequence>
<accession>A0A4R7S4L3</accession>
<evidence type="ECO:0000313" key="5">
    <source>
        <dbReference type="Proteomes" id="UP000295662"/>
    </source>
</evidence>
<reference evidence="4 5" key="1">
    <citation type="submission" date="2019-03" db="EMBL/GenBank/DDBJ databases">
        <title>Genomic Encyclopedia of Archaeal and Bacterial Type Strains, Phase II (KMG-II): from individual species to whole genera.</title>
        <authorList>
            <person name="Goeker M."/>
        </authorList>
    </citation>
    <scope>NUCLEOTIDE SEQUENCE [LARGE SCALE GENOMIC DNA]</scope>
    <source>
        <strain evidence="4 5">ATCC 25309</strain>
    </source>
</reference>
<dbReference type="RefSeq" id="WP_133794702.1">
    <property type="nucleotide sequence ID" value="NZ_SOCA01000002.1"/>
</dbReference>
<evidence type="ECO:0000256" key="1">
    <source>
        <dbReference type="SAM" id="Coils"/>
    </source>
</evidence>
<feature type="coiled-coil region" evidence="1">
    <location>
        <begin position="118"/>
        <end position="152"/>
    </location>
</feature>
<dbReference type="EMBL" id="SOCA01000002">
    <property type="protein sequence ID" value="TDU73291.1"/>
    <property type="molecule type" value="Genomic_DNA"/>
</dbReference>
<keyword evidence="5" id="KW-1185">Reference proteome</keyword>
<feature type="signal peptide" evidence="3">
    <location>
        <begin position="1"/>
        <end position="21"/>
    </location>
</feature>
<feature type="chain" id="PRO_5020479792" evidence="3">
    <location>
        <begin position="22"/>
        <end position="360"/>
    </location>
</feature>